<dbReference type="AlphaFoldDB" id="A0A2M9XX60"/>
<sequence>MLKSKVDEVLQDVNKLPAISAVVSKVLEKLQKPDVNIADLAQEISKDPAITANVIKLSNSAYYRASKPIRTVQEALMTLGIKTVKEIVLLTAAKGILSQDLNSYQLEAAQLWTSSLLVAELSSKIVQHKKLKIDKDLAFTSGLLCSVGKIVLAQFFSPVMMQIKTDLKDNQEPFPVLEKKYFGYTHMEVSENLLKRWNFPLELTDVVANYLTPENSKSNPLLTSVVHIASILIVVSGIGIDIGGESVPISPFALSQTGVTEADIETYFVHIPDLQAGLADLLNV</sequence>
<dbReference type="Proteomes" id="UP000297891">
    <property type="component" value="Unassembled WGS sequence"/>
</dbReference>
<organism evidence="2 3">
    <name type="scientific">Leptospira brenneri</name>
    <dbReference type="NCBI Taxonomy" id="2023182"/>
    <lineage>
        <taxon>Bacteria</taxon>
        <taxon>Pseudomonadati</taxon>
        <taxon>Spirochaetota</taxon>
        <taxon>Spirochaetia</taxon>
        <taxon>Leptospirales</taxon>
        <taxon>Leptospiraceae</taxon>
        <taxon>Leptospira</taxon>
    </lineage>
</organism>
<dbReference type="PROSITE" id="PS51833">
    <property type="entry name" value="HDOD"/>
    <property type="match status" value="1"/>
</dbReference>
<reference evidence="2" key="1">
    <citation type="journal article" date="2019" name="PLoS Negl. Trop. Dis.">
        <title>Revisiting the worldwide diversity of Leptospira species in the environment.</title>
        <authorList>
            <person name="Vincent A.T."/>
            <person name="Schiettekatte O."/>
            <person name="Bourhy P."/>
            <person name="Veyrier F.J."/>
            <person name="Picardeau M."/>
        </authorList>
    </citation>
    <scope>NUCLEOTIDE SEQUENCE [LARGE SCALE GENOMIC DNA]</scope>
    <source>
        <strain evidence="2">201800277</strain>
    </source>
</reference>
<dbReference type="PANTHER" id="PTHR33525:SF3">
    <property type="entry name" value="RIBONUCLEASE Y"/>
    <property type="match status" value="1"/>
</dbReference>
<dbReference type="InterPro" id="IPR013976">
    <property type="entry name" value="HDOD"/>
</dbReference>
<evidence type="ECO:0000313" key="3">
    <source>
        <dbReference type="Proteomes" id="UP000297891"/>
    </source>
</evidence>
<dbReference type="SUPFAM" id="SSF109604">
    <property type="entry name" value="HD-domain/PDEase-like"/>
    <property type="match status" value="1"/>
</dbReference>
<dbReference type="PANTHER" id="PTHR33525">
    <property type="match status" value="1"/>
</dbReference>
<name>A0A2M9XX60_9LEPT</name>
<evidence type="ECO:0000313" key="2">
    <source>
        <dbReference type="EMBL" id="TGK93039.1"/>
    </source>
</evidence>
<dbReference type="OrthoDB" id="9788446at2"/>
<keyword evidence="3" id="KW-1185">Reference proteome</keyword>
<dbReference type="Gene3D" id="1.10.3210.10">
    <property type="entry name" value="Hypothetical protein af1432"/>
    <property type="match status" value="1"/>
</dbReference>
<dbReference type="RefSeq" id="WP_100792193.1">
    <property type="nucleotide sequence ID" value="NZ_NPDQ01000011.1"/>
</dbReference>
<protein>
    <submittedName>
        <fullName evidence="2">HDOD domain-containing protein</fullName>
    </submittedName>
</protein>
<comment type="caution">
    <text evidence="2">The sequence shown here is derived from an EMBL/GenBank/DDBJ whole genome shotgun (WGS) entry which is preliminary data.</text>
</comment>
<accession>A0A2M9XX60</accession>
<dbReference type="EMBL" id="RQFP01000008">
    <property type="protein sequence ID" value="TGK93039.1"/>
    <property type="molecule type" value="Genomic_DNA"/>
</dbReference>
<dbReference type="Pfam" id="PF08668">
    <property type="entry name" value="HDOD"/>
    <property type="match status" value="1"/>
</dbReference>
<dbReference type="InterPro" id="IPR052340">
    <property type="entry name" value="RNase_Y/CdgJ"/>
</dbReference>
<evidence type="ECO:0000259" key="1">
    <source>
        <dbReference type="PROSITE" id="PS51833"/>
    </source>
</evidence>
<gene>
    <name evidence="2" type="ORF">EHQ30_12495</name>
</gene>
<proteinExistence type="predicted"/>
<feature type="domain" description="HDOD" evidence="1">
    <location>
        <begin position="16"/>
        <end position="213"/>
    </location>
</feature>